<dbReference type="AlphaFoldDB" id="A0A2W5QCP7"/>
<dbReference type="InterPro" id="IPR038404">
    <property type="entry name" value="TRAP_DctP_sf"/>
</dbReference>
<reference evidence="3 4" key="1">
    <citation type="submission" date="2017-08" db="EMBL/GenBank/DDBJ databases">
        <title>Infants hospitalized years apart are colonized by the same room-sourced microbial strains.</title>
        <authorList>
            <person name="Brooks B."/>
            <person name="Olm M.R."/>
            <person name="Firek B.A."/>
            <person name="Baker R."/>
            <person name="Thomas B.C."/>
            <person name="Morowitz M.J."/>
            <person name="Banfield J.F."/>
        </authorList>
    </citation>
    <scope>NUCLEOTIDE SEQUENCE [LARGE SCALE GENOMIC DNA]</scope>
    <source>
        <strain evidence="3">S2_005_003_R2_41</strain>
    </source>
</reference>
<dbReference type="PANTHER" id="PTHR33376">
    <property type="match status" value="1"/>
</dbReference>
<keyword evidence="1 2" id="KW-0732">Signal</keyword>
<dbReference type="InterPro" id="IPR018389">
    <property type="entry name" value="DctP_fam"/>
</dbReference>
<dbReference type="NCBIfam" id="NF037995">
    <property type="entry name" value="TRAP_S1"/>
    <property type="match status" value="1"/>
</dbReference>
<dbReference type="EMBL" id="QFPP01000100">
    <property type="protein sequence ID" value="PZQ75132.1"/>
    <property type="molecule type" value="Genomic_DNA"/>
</dbReference>
<gene>
    <name evidence="3" type="ORF">DI563_10415</name>
</gene>
<dbReference type="Gene3D" id="3.40.190.170">
    <property type="entry name" value="Bacterial extracellular solute-binding protein, family 7"/>
    <property type="match status" value="1"/>
</dbReference>
<evidence type="ECO:0000256" key="1">
    <source>
        <dbReference type="ARBA" id="ARBA00022729"/>
    </source>
</evidence>
<evidence type="ECO:0000256" key="2">
    <source>
        <dbReference type="SAM" id="SignalP"/>
    </source>
</evidence>
<dbReference type="CDD" id="cd13665">
    <property type="entry name" value="PBP2_TRAP_Dctp3_4"/>
    <property type="match status" value="1"/>
</dbReference>
<accession>A0A2W5QCP7</accession>
<dbReference type="GO" id="GO:0055085">
    <property type="term" value="P:transmembrane transport"/>
    <property type="evidence" value="ECO:0007669"/>
    <property type="project" value="InterPro"/>
</dbReference>
<feature type="signal peptide" evidence="2">
    <location>
        <begin position="1"/>
        <end position="27"/>
    </location>
</feature>
<organism evidence="3 4">
    <name type="scientific">Variovorax paradoxus</name>
    <dbReference type="NCBI Taxonomy" id="34073"/>
    <lineage>
        <taxon>Bacteria</taxon>
        <taxon>Pseudomonadati</taxon>
        <taxon>Pseudomonadota</taxon>
        <taxon>Betaproteobacteria</taxon>
        <taxon>Burkholderiales</taxon>
        <taxon>Comamonadaceae</taxon>
        <taxon>Variovorax</taxon>
    </lineage>
</organism>
<name>A0A2W5QCP7_VARPD</name>
<dbReference type="Pfam" id="PF03480">
    <property type="entry name" value="DctP"/>
    <property type="match status" value="1"/>
</dbReference>
<protein>
    <submittedName>
        <fullName evidence="3">ABC transporter substrate-binding protein</fullName>
    </submittedName>
</protein>
<proteinExistence type="predicted"/>
<feature type="chain" id="PRO_5016137847" evidence="2">
    <location>
        <begin position="28"/>
        <end position="341"/>
    </location>
</feature>
<dbReference type="PANTHER" id="PTHR33376:SF15">
    <property type="entry name" value="BLL6794 PROTEIN"/>
    <property type="match status" value="1"/>
</dbReference>
<comment type="caution">
    <text evidence="3">The sequence shown here is derived from an EMBL/GenBank/DDBJ whole genome shotgun (WGS) entry which is preliminary data.</text>
</comment>
<evidence type="ECO:0000313" key="4">
    <source>
        <dbReference type="Proteomes" id="UP000249135"/>
    </source>
</evidence>
<evidence type="ECO:0000313" key="3">
    <source>
        <dbReference type="EMBL" id="PZQ75132.1"/>
    </source>
</evidence>
<dbReference type="Proteomes" id="UP000249135">
    <property type="component" value="Unassembled WGS sequence"/>
</dbReference>
<sequence length="341" mass="36979">MNGIRSFTRRTFGLAAMAWLVAPAAQAQTTLTVSQWLPAGHPVHGVMQDWAQKVEQATQGRVRFKTLPQPVTNPPGHYNAVRDGLAEVAMTVIGYTPGRFPLSEIAELPLMGESAEANSVAFQQLAEKVPPVMAEYKDVKVLALFSHGPGTVFNTKKDIQTLADLQGLKFRVGGGVVNEVGKLLGANTTLKPATESYELLSTGVMDGVWLPWESLVTYKLDKLVRHATVFPGGLYNSTFIVMMNKRAYEGLSAADKAEIDKLSGVPYARELGRAFDKRDAEGKALAQASGIKTSNAPAALVKEVESRTASLNKRWADLARSKGVSNAEQIVQDYRAQARKP</sequence>